<feature type="chain" id="PRO_5035874828" evidence="1">
    <location>
        <begin position="31"/>
        <end position="110"/>
    </location>
</feature>
<gene>
    <name evidence="2" type="ORF">KC19_12G037400</name>
</gene>
<reference evidence="2" key="1">
    <citation type="submission" date="2020-06" db="EMBL/GenBank/DDBJ databases">
        <title>WGS assembly of Ceratodon purpureus strain R40.</title>
        <authorList>
            <person name="Carey S.B."/>
            <person name="Jenkins J."/>
            <person name="Shu S."/>
            <person name="Lovell J.T."/>
            <person name="Sreedasyam A."/>
            <person name="Maumus F."/>
            <person name="Tiley G.P."/>
            <person name="Fernandez-Pozo N."/>
            <person name="Barry K."/>
            <person name="Chen C."/>
            <person name="Wang M."/>
            <person name="Lipzen A."/>
            <person name="Daum C."/>
            <person name="Saski C.A."/>
            <person name="Payton A.C."/>
            <person name="Mcbreen J.C."/>
            <person name="Conrad R.E."/>
            <person name="Kollar L.M."/>
            <person name="Olsson S."/>
            <person name="Huttunen S."/>
            <person name="Landis J.B."/>
            <person name="Wickett N.J."/>
            <person name="Johnson M.G."/>
            <person name="Rensing S.A."/>
            <person name="Grimwood J."/>
            <person name="Schmutz J."/>
            <person name="Mcdaniel S.F."/>
        </authorList>
    </citation>
    <scope>NUCLEOTIDE SEQUENCE</scope>
    <source>
        <strain evidence="2">R40</strain>
    </source>
</reference>
<proteinExistence type="predicted"/>
<organism evidence="2 3">
    <name type="scientific">Ceratodon purpureus</name>
    <name type="common">Fire moss</name>
    <name type="synonym">Dicranum purpureum</name>
    <dbReference type="NCBI Taxonomy" id="3225"/>
    <lineage>
        <taxon>Eukaryota</taxon>
        <taxon>Viridiplantae</taxon>
        <taxon>Streptophyta</taxon>
        <taxon>Embryophyta</taxon>
        <taxon>Bryophyta</taxon>
        <taxon>Bryophytina</taxon>
        <taxon>Bryopsida</taxon>
        <taxon>Dicranidae</taxon>
        <taxon>Pseudoditrichales</taxon>
        <taxon>Ditrichaceae</taxon>
        <taxon>Ceratodon</taxon>
    </lineage>
</organism>
<comment type="caution">
    <text evidence="2">The sequence shown here is derived from an EMBL/GenBank/DDBJ whole genome shotgun (WGS) entry which is preliminary data.</text>
</comment>
<dbReference type="AlphaFoldDB" id="A0A8T0G3X0"/>
<keyword evidence="3" id="KW-1185">Reference proteome</keyword>
<sequence length="110" mass="12628">MLDPQLLGFNLLSRISVCLLTISWNGHVHSVEHNFDESVHNFEVNLPWTLNELFQMILHRLLCLEFLLLEMCYNRCGTANTSTFSSAILCLNFVSQSTSKQPLQGFGKYF</sequence>
<evidence type="ECO:0000313" key="2">
    <source>
        <dbReference type="EMBL" id="KAG0553770.1"/>
    </source>
</evidence>
<dbReference type="Proteomes" id="UP000822688">
    <property type="component" value="Chromosome 12"/>
</dbReference>
<keyword evidence="1" id="KW-0732">Signal</keyword>
<evidence type="ECO:0000313" key="3">
    <source>
        <dbReference type="Proteomes" id="UP000822688"/>
    </source>
</evidence>
<accession>A0A8T0G3X0</accession>
<name>A0A8T0G3X0_CERPU</name>
<dbReference type="EMBL" id="CM026433">
    <property type="protein sequence ID" value="KAG0553770.1"/>
    <property type="molecule type" value="Genomic_DNA"/>
</dbReference>
<feature type="signal peptide" evidence="1">
    <location>
        <begin position="1"/>
        <end position="30"/>
    </location>
</feature>
<protein>
    <submittedName>
        <fullName evidence="2">Uncharacterized protein</fullName>
    </submittedName>
</protein>
<evidence type="ECO:0000256" key="1">
    <source>
        <dbReference type="SAM" id="SignalP"/>
    </source>
</evidence>